<dbReference type="EMBL" id="MN740240">
    <property type="protein sequence ID" value="QHT95322.1"/>
    <property type="molecule type" value="Genomic_DNA"/>
</dbReference>
<protein>
    <submittedName>
        <fullName evidence="1">Uncharacterized protein</fullName>
    </submittedName>
</protein>
<accession>A0A6C0IQP9</accession>
<name>A0A6C0IQP9_9ZZZZ</name>
<sequence length="41" mass="4749">MSKSAKNSREFEKNNRSFQNIYIFYIMKSLVSKGCGLDSII</sequence>
<proteinExistence type="predicted"/>
<evidence type="ECO:0000313" key="1">
    <source>
        <dbReference type="EMBL" id="QHT95322.1"/>
    </source>
</evidence>
<reference evidence="1" key="1">
    <citation type="journal article" date="2020" name="Nature">
        <title>Giant virus diversity and host interactions through global metagenomics.</title>
        <authorList>
            <person name="Schulz F."/>
            <person name="Roux S."/>
            <person name="Paez-Espino D."/>
            <person name="Jungbluth S."/>
            <person name="Walsh D.A."/>
            <person name="Denef V.J."/>
            <person name="McMahon K.D."/>
            <person name="Konstantinidis K.T."/>
            <person name="Eloe-Fadrosh E.A."/>
            <person name="Kyrpides N.C."/>
            <person name="Woyke T."/>
        </authorList>
    </citation>
    <scope>NUCLEOTIDE SEQUENCE</scope>
    <source>
        <strain evidence="1">GVMAG-M-3300024261-8</strain>
    </source>
</reference>
<dbReference type="AlphaFoldDB" id="A0A6C0IQP9"/>
<organism evidence="1">
    <name type="scientific">viral metagenome</name>
    <dbReference type="NCBI Taxonomy" id="1070528"/>
    <lineage>
        <taxon>unclassified sequences</taxon>
        <taxon>metagenomes</taxon>
        <taxon>organismal metagenomes</taxon>
    </lineage>
</organism>